<dbReference type="Gene3D" id="3.40.50.720">
    <property type="entry name" value="NAD(P)-binding Rossmann-like Domain"/>
    <property type="match status" value="1"/>
</dbReference>
<feature type="domain" description="Gfo/Idh/MocA-like oxidoreductase N-terminal" evidence="2">
    <location>
        <begin position="4"/>
        <end position="118"/>
    </location>
</feature>
<dbReference type="RefSeq" id="WP_146537157.1">
    <property type="nucleotide sequence ID" value="NZ_SJPX01000006.1"/>
</dbReference>
<keyword evidence="1 4" id="KW-0560">Oxidoreductase</keyword>
<reference evidence="4 5" key="1">
    <citation type="submission" date="2019-02" db="EMBL/GenBank/DDBJ databases">
        <title>Deep-cultivation of Planctomycetes and their phenomic and genomic characterization uncovers novel biology.</title>
        <authorList>
            <person name="Wiegand S."/>
            <person name="Jogler M."/>
            <person name="Boedeker C."/>
            <person name="Pinto D."/>
            <person name="Vollmers J."/>
            <person name="Rivas-Marin E."/>
            <person name="Kohn T."/>
            <person name="Peeters S.H."/>
            <person name="Heuer A."/>
            <person name="Rast P."/>
            <person name="Oberbeckmann S."/>
            <person name="Bunk B."/>
            <person name="Jeske O."/>
            <person name="Meyerdierks A."/>
            <person name="Storesund J.E."/>
            <person name="Kallscheuer N."/>
            <person name="Luecker S."/>
            <person name="Lage O.M."/>
            <person name="Pohl T."/>
            <person name="Merkel B.J."/>
            <person name="Hornburger P."/>
            <person name="Mueller R.-W."/>
            <person name="Bruemmer F."/>
            <person name="Labrenz M."/>
            <person name="Spormann A.M."/>
            <person name="Op Den Camp H."/>
            <person name="Overmann J."/>
            <person name="Amann R."/>
            <person name="Jetten M.S.M."/>
            <person name="Mascher T."/>
            <person name="Medema M.H."/>
            <person name="Devos D.P."/>
            <person name="Kaster A.-K."/>
            <person name="Ovreas L."/>
            <person name="Rohde M."/>
            <person name="Galperin M.Y."/>
            <person name="Jogler C."/>
        </authorList>
    </citation>
    <scope>NUCLEOTIDE SEQUENCE [LARGE SCALE GENOMIC DNA]</scope>
    <source>
        <strain evidence="4 5">Poly59</strain>
    </source>
</reference>
<dbReference type="EC" id="1.1.1.18" evidence="4"/>
<dbReference type="InterPro" id="IPR050463">
    <property type="entry name" value="Gfo/Idh/MocA_oxidrdct_glycsds"/>
</dbReference>
<dbReference type="Gene3D" id="3.30.360.10">
    <property type="entry name" value="Dihydrodipicolinate Reductase, domain 2"/>
    <property type="match status" value="1"/>
</dbReference>
<dbReference type="PANTHER" id="PTHR43818">
    <property type="entry name" value="BCDNA.GH03377"/>
    <property type="match status" value="1"/>
</dbReference>
<evidence type="ECO:0000256" key="1">
    <source>
        <dbReference type="ARBA" id="ARBA00023002"/>
    </source>
</evidence>
<dbReference type="GO" id="GO:0000166">
    <property type="term" value="F:nucleotide binding"/>
    <property type="evidence" value="ECO:0007669"/>
    <property type="project" value="InterPro"/>
</dbReference>
<organism evidence="4 5">
    <name type="scientific">Rubripirellula reticaptiva</name>
    <dbReference type="NCBI Taxonomy" id="2528013"/>
    <lineage>
        <taxon>Bacteria</taxon>
        <taxon>Pseudomonadati</taxon>
        <taxon>Planctomycetota</taxon>
        <taxon>Planctomycetia</taxon>
        <taxon>Pirellulales</taxon>
        <taxon>Pirellulaceae</taxon>
        <taxon>Rubripirellula</taxon>
    </lineage>
</organism>
<feature type="domain" description="GFO/IDH/MocA-like oxidoreductase" evidence="3">
    <location>
        <begin position="131"/>
        <end position="249"/>
    </location>
</feature>
<dbReference type="Pfam" id="PF22725">
    <property type="entry name" value="GFO_IDH_MocA_C3"/>
    <property type="match status" value="1"/>
</dbReference>
<dbReference type="InterPro" id="IPR055170">
    <property type="entry name" value="GFO_IDH_MocA-like_dom"/>
</dbReference>
<sequence>MQCRIGVIGCGELGFAAMHQCAAIPDVQLVAATDVNEDNVEKAVQQFGLIHAPSVNALCQRPDIDLVYVASPAFLHHDHAMAALNADKHVVVEVPLALSLGEANDMFELAHAEDRILVANLMQRYNQLTDQVGELIELEILGKPLHGYFENYASVERLGRDDLNWGRSQGGGIFIEHGEHSFDLFANWLGAGEVVSAQRLLRDPLNSEDQVQCCVRYRDDILVNYYHGFHQPGCLDRQELRIVFERGHVTLHGWVPTRLCLDAVLGSSDKERLVELFATSEYQMLETSTGKQRDCERDHDFQFNNEIRLTVGRRQDKTKRCGELVKLLIEDQINGCADKFHRRRINEKTSRESLRMAVQANEMARAGSTTSHLLTPQITEMSRVDSLLGTSVAHKLK</sequence>
<comment type="caution">
    <text evidence="4">The sequence shown here is derived from an EMBL/GenBank/DDBJ whole genome shotgun (WGS) entry which is preliminary data.</text>
</comment>
<accession>A0A5C6ECN1</accession>
<dbReference type="PANTHER" id="PTHR43818:SF11">
    <property type="entry name" value="BCDNA.GH03377"/>
    <property type="match status" value="1"/>
</dbReference>
<dbReference type="SUPFAM" id="SSF55347">
    <property type="entry name" value="Glyceraldehyde-3-phosphate dehydrogenase-like, C-terminal domain"/>
    <property type="match status" value="1"/>
</dbReference>
<evidence type="ECO:0000259" key="2">
    <source>
        <dbReference type="Pfam" id="PF01408"/>
    </source>
</evidence>
<keyword evidence="5" id="KW-1185">Reference proteome</keyword>
<protein>
    <submittedName>
        <fullName evidence="4">Inositol 2-dehydrogenase/D-chiro-inositol 3-dehydrogenase</fullName>
        <ecNumber evidence="4">1.1.1.18</ecNumber>
    </submittedName>
</protein>
<dbReference type="InterPro" id="IPR036291">
    <property type="entry name" value="NAD(P)-bd_dom_sf"/>
</dbReference>
<evidence type="ECO:0000259" key="3">
    <source>
        <dbReference type="Pfam" id="PF22725"/>
    </source>
</evidence>
<dbReference type="Pfam" id="PF01408">
    <property type="entry name" value="GFO_IDH_MocA"/>
    <property type="match status" value="1"/>
</dbReference>
<evidence type="ECO:0000313" key="5">
    <source>
        <dbReference type="Proteomes" id="UP000317977"/>
    </source>
</evidence>
<dbReference type="InterPro" id="IPR000683">
    <property type="entry name" value="Gfo/Idh/MocA-like_OxRdtase_N"/>
</dbReference>
<dbReference type="OrthoDB" id="240873at2"/>
<gene>
    <name evidence="4" type="primary">iolG_14</name>
    <name evidence="4" type="ORF">Poly59_56410</name>
</gene>
<evidence type="ECO:0000313" key="4">
    <source>
        <dbReference type="EMBL" id="TWU46668.1"/>
    </source>
</evidence>
<dbReference type="EMBL" id="SJPX01000006">
    <property type="protein sequence ID" value="TWU46668.1"/>
    <property type="molecule type" value="Genomic_DNA"/>
</dbReference>
<dbReference type="AlphaFoldDB" id="A0A5C6ECN1"/>
<name>A0A5C6ECN1_9BACT</name>
<proteinExistence type="predicted"/>
<dbReference type="Proteomes" id="UP000317977">
    <property type="component" value="Unassembled WGS sequence"/>
</dbReference>
<dbReference type="SUPFAM" id="SSF51735">
    <property type="entry name" value="NAD(P)-binding Rossmann-fold domains"/>
    <property type="match status" value="1"/>
</dbReference>
<dbReference type="GO" id="GO:0050112">
    <property type="term" value="F:inositol 2-dehydrogenase (NAD+) activity"/>
    <property type="evidence" value="ECO:0007669"/>
    <property type="project" value="UniProtKB-EC"/>
</dbReference>